<protein>
    <submittedName>
        <fullName evidence="2">DUF4116 domain-containing protein</fullName>
    </submittedName>
</protein>
<dbReference type="Pfam" id="PF13475">
    <property type="entry name" value="DUF4116"/>
    <property type="match status" value="2"/>
</dbReference>
<reference evidence="2 3" key="1">
    <citation type="submission" date="2020-04" db="EMBL/GenBank/DDBJ databases">
        <title>Acinetobacter Taxon 24.</title>
        <authorList>
            <person name="Nemec A."/>
            <person name="Radolfova-Krizova L."/>
            <person name="Higgins P.G."/>
            <person name="Spanelova P."/>
        </authorList>
    </citation>
    <scope>NUCLEOTIDE SEQUENCE [LARGE SCALE GENOMIC DNA]</scope>
    <source>
        <strain evidence="2 3">ANC 5380</strain>
    </source>
</reference>
<dbReference type="EMBL" id="JABERL010000056">
    <property type="protein sequence ID" value="NNH78829.1"/>
    <property type="molecule type" value="Genomic_DNA"/>
</dbReference>
<evidence type="ECO:0000259" key="1">
    <source>
        <dbReference type="Pfam" id="PF13475"/>
    </source>
</evidence>
<accession>A0A7Y2WC05</accession>
<sequence>MKETYQNIFLKINEIESQILNDLINGTVLIDDIPEILLTTKMILTGIVANKQTISSFPVQKLDQYSCLISCAFNENNLNLIPHIHYDWVKSNLSGEALKHVRPADQTEYICLKLIELDHVNINYVRSDLMTYDFMLMATALKPQIISELDIQVFSPDLISVALKSDQFDLGCLPDSWKTKEVCDQLFNKSYLELLNFPREFIEVNQIKTALKQCGSIEALSIFQLFEAGQYDDETIILAVEKNESCLKMIDDELITKDLILKLAPHIKRYETLVTPVIQNALDRELCLELINCNPMLLYGIPESMRELDLCLKAISLNGMSLGAVPISLADDELYKVAVQNNGLALCHVPTPYRDHEIPYIAIKENGEALEYVPDEFMNADLCRMAVEANPYAIYSVPKRLRSLDIFKLAIIEMPDVLKFMPQEMRGLEACRIALEKNKELIEYVPMEIRVRLEQDSLVA</sequence>
<evidence type="ECO:0000313" key="3">
    <source>
        <dbReference type="Proteomes" id="UP000569202"/>
    </source>
</evidence>
<proteinExistence type="predicted"/>
<comment type="caution">
    <text evidence="2">The sequence shown here is derived from an EMBL/GenBank/DDBJ whole genome shotgun (WGS) entry which is preliminary data.</text>
</comment>
<organism evidence="2 3">
    <name type="scientific">Acinetobacter terrae</name>
    <dbReference type="NCBI Taxonomy" id="2731247"/>
    <lineage>
        <taxon>Bacteria</taxon>
        <taxon>Pseudomonadati</taxon>
        <taxon>Pseudomonadota</taxon>
        <taxon>Gammaproteobacteria</taxon>
        <taxon>Moraxellales</taxon>
        <taxon>Moraxellaceae</taxon>
        <taxon>Acinetobacter</taxon>
        <taxon>Acinetobacter Taxon 24</taxon>
    </lineage>
</organism>
<name>A0A7Y2WC05_9GAMM</name>
<evidence type="ECO:0000313" key="2">
    <source>
        <dbReference type="EMBL" id="NNH78829.1"/>
    </source>
</evidence>
<dbReference type="InterPro" id="IPR025197">
    <property type="entry name" value="DUF4116"/>
</dbReference>
<dbReference type="AlphaFoldDB" id="A0A7Y2WC05"/>
<feature type="domain" description="DUF4116" evidence="1">
    <location>
        <begin position="362"/>
        <end position="402"/>
    </location>
</feature>
<gene>
    <name evidence="2" type="ORF">HLH17_14485</name>
</gene>
<feature type="domain" description="DUF4116" evidence="1">
    <location>
        <begin position="283"/>
        <end position="326"/>
    </location>
</feature>
<dbReference type="RefSeq" id="WP_171541024.1">
    <property type="nucleotide sequence ID" value="NZ_JABERL010000056.1"/>
</dbReference>
<dbReference type="Proteomes" id="UP000569202">
    <property type="component" value="Unassembled WGS sequence"/>
</dbReference>